<proteinExistence type="predicted"/>
<dbReference type="EMBL" id="CATNWA010020292">
    <property type="protein sequence ID" value="CAI9617647.1"/>
    <property type="molecule type" value="Genomic_DNA"/>
</dbReference>
<reference evidence="1" key="1">
    <citation type="submission" date="2023-05" db="EMBL/GenBank/DDBJ databases">
        <authorList>
            <person name="Stuckert A."/>
        </authorList>
    </citation>
    <scope>NUCLEOTIDE SEQUENCE</scope>
</reference>
<dbReference type="Proteomes" id="UP001162483">
    <property type="component" value="Unassembled WGS sequence"/>
</dbReference>
<evidence type="ECO:0000313" key="2">
    <source>
        <dbReference type="Proteomes" id="UP001162483"/>
    </source>
</evidence>
<sequence>MTRRPLSCQMTRRPQSCQMTRRPLLRLVTRRPLLRLVARCPLLRLPDVPPSGPRMPSLMRLRPVPSLMCLCPVPSLMYQSLIFRQLPDPGGGTFCPFRTVWSVLRPLLEGGYCQEWTRQ</sequence>
<protein>
    <submittedName>
        <fullName evidence="1">Uncharacterized protein</fullName>
    </submittedName>
</protein>
<gene>
    <name evidence="1" type="ORF">SPARVUS_LOCUS15576973</name>
</gene>
<keyword evidence="2" id="KW-1185">Reference proteome</keyword>
<comment type="caution">
    <text evidence="1">The sequence shown here is derived from an EMBL/GenBank/DDBJ whole genome shotgun (WGS) entry which is preliminary data.</text>
</comment>
<accession>A0ABN9HAH8</accession>
<name>A0ABN9HAH8_9NEOB</name>
<evidence type="ECO:0000313" key="1">
    <source>
        <dbReference type="EMBL" id="CAI9617647.1"/>
    </source>
</evidence>
<organism evidence="1 2">
    <name type="scientific">Staurois parvus</name>
    <dbReference type="NCBI Taxonomy" id="386267"/>
    <lineage>
        <taxon>Eukaryota</taxon>
        <taxon>Metazoa</taxon>
        <taxon>Chordata</taxon>
        <taxon>Craniata</taxon>
        <taxon>Vertebrata</taxon>
        <taxon>Euteleostomi</taxon>
        <taxon>Amphibia</taxon>
        <taxon>Batrachia</taxon>
        <taxon>Anura</taxon>
        <taxon>Neobatrachia</taxon>
        <taxon>Ranoidea</taxon>
        <taxon>Ranidae</taxon>
        <taxon>Staurois</taxon>
    </lineage>
</organism>